<evidence type="ECO:0000256" key="6">
    <source>
        <dbReference type="SAM" id="MobiDB-lite"/>
    </source>
</evidence>
<name>Q693M9_9DIPT</name>
<feature type="domain" description="BHLH" evidence="7">
    <location>
        <begin position="1"/>
        <end position="33"/>
    </location>
</feature>
<dbReference type="PANTHER" id="PTHR10985">
    <property type="entry name" value="BASIC HELIX-LOOP-HELIX TRANSCRIPTION FACTOR, HES-RELATED"/>
    <property type="match status" value="1"/>
</dbReference>
<evidence type="ECO:0000259" key="7">
    <source>
        <dbReference type="PROSITE" id="PS50888"/>
    </source>
</evidence>
<feature type="compositionally biased region" description="Polar residues" evidence="6">
    <location>
        <begin position="184"/>
        <end position="195"/>
    </location>
</feature>
<feature type="region of interest" description="Disordered" evidence="6">
    <location>
        <begin position="163"/>
        <end position="195"/>
    </location>
</feature>
<dbReference type="GO" id="GO:0003677">
    <property type="term" value="F:DNA binding"/>
    <property type="evidence" value="ECO:0007669"/>
    <property type="project" value="UniProtKB-KW"/>
</dbReference>
<keyword evidence="3" id="KW-0238">DNA-binding</keyword>
<dbReference type="SMART" id="SM00511">
    <property type="entry name" value="ORANGE"/>
    <property type="match status" value="1"/>
</dbReference>
<proteinExistence type="evidence at transcript level"/>
<organism evidence="9">
    <name type="scientific">Coboldia fuscipes</name>
    <dbReference type="NCBI Taxonomy" id="170625"/>
    <lineage>
        <taxon>Eukaryota</taxon>
        <taxon>Metazoa</taxon>
        <taxon>Ecdysozoa</taxon>
        <taxon>Arthropoda</taxon>
        <taxon>Hexapoda</taxon>
        <taxon>Insecta</taxon>
        <taxon>Pterygota</taxon>
        <taxon>Neoptera</taxon>
        <taxon>Endopterygota</taxon>
        <taxon>Diptera</taxon>
        <taxon>Nematocera</taxon>
        <taxon>Scatopsoidea</taxon>
        <taxon>Scatopsidae</taxon>
        <taxon>Coboldia</taxon>
    </lineage>
</organism>
<dbReference type="GO" id="GO:0006355">
    <property type="term" value="P:regulation of DNA-templated transcription"/>
    <property type="evidence" value="ECO:0007669"/>
    <property type="project" value="InterPro"/>
</dbReference>
<dbReference type="GO" id="GO:0046983">
    <property type="term" value="F:protein dimerization activity"/>
    <property type="evidence" value="ECO:0007669"/>
    <property type="project" value="InterPro"/>
</dbReference>
<dbReference type="Pfam" id="PF00010">
    <property type="entry name" value="HLH"/>
    <property type="match status" value="1"/>
</dbReference>
<dbReference type="SUPFAM" id="SSF158457">
    <property type="entry name" value="Orange domain-like"/>
    <property type="match status" value="1"/>
</dbReference>
<evidence type="ECO:0000256" key="3">
    <source>
        <dbReference type="ARBA" id="ARBA00023125"/>
    </source>
</evidence>
<protein>
    <submittedName>
        <fullName evidence="9">Hairy</fullName>
    </submittedName>
</protein>
<keyword evidence="5" id="KW-0539">Nucleus</keyword>
<evidence type="ECO:0000313" key="9">
    <source>
        <dbReference type="EMBL" id="AAT92565.1"/>
    </source>
</evidence>
<sequence length="253" mass="28606">TLILDATKKDPARHSKLEKADILEKTVKYLQDLQRQQSIISQAANPKVLNKFKAGYMECVNQVERFPGLEPDIRRCLVQHLTSSMKMETDHQPMQPVSIRLLPQSYESPPSSPEREQVMQSQNIHLYQPTLTIPASTNGHYINYTYVNQSNGMPTLVQIPRRTASTGSATSNSSQYDNRLSLPDQRTSPPLYTSTSPMTVYESAIDCSSVIRGPIRTNTSSYVRARPYSPVPLALVMRKSIAANDEEKPWRPW</sequence>
<feature type="domain" description="Orange" evidence="8">
    <location>
        <begin position="52"/>
        <end position="81"/>
    </location>
</feature>
<evidence type="ECO:0000259" key="8">
    <source>
        <dbReference type="PROSITE" id="PS51054"/>
    </source>
</evidence>
<dbReference type="PROSITE" id="PS50888">
    <property type="entry name" value="BHLH"/>
    <property type="match status" value="1"/>
</dbReference>
<dbReference type="EMBL" id="AY645029">
    <property type="protein sequence ID" value="AAT92565.1"/>
    <property type="molecule type" value="mRNA"/>
</dbReference>
<dbReference type="InterPro" id="IPR011598">
    <property type="entry name" value="bHLH_dom"/>
</dbReference>
<dbReference type="GO" id="GO:0005634">
    <property type="term" value="C:nucleus"/>
    <property type="evidence" value="ECO:0007669"/>
    <property type="project" value="UniProtKB-SubCell"/>
</dbReference>
<dbReference type="SUPFAM" id="SSF47459">
    <property type="entry name" value="HLH, helix-loop-helix DNA-binding domain"/>
    <property type="match status" value="1"/>
</dbReference>
<feature type="compositionally biased region" description="Low complexity" evidence="6">
    <location>
        <begin position="163"/>
        <end position="174"/>
    </location>
</feature>
<dbReference type="InterPro" id="IPR036638">
    <property type="entry name" value="HLH_DNA-bd_sf"/>
</dbReference>
<dbReference type="AlphaFoldDB" id="Q693M9"/>
<evidence type="ECO:0000256" key="1">
    <source>
        <dbReference type="ARBA" id="ARBA00004123"/>
    </source>
</evidence>
<dbReference type="PROSITE" id="PS51054">
    <property type="entry name" value="ORANGE"/>
    <property type="match status" value="1"/>
</dbReference>
<reference evidence="9" key="1">
    <citation type="journal article" date="2004" name="Development">
        <title>Differential cytoplasmic mRNA localisation adjusts pair-rule transcription factor activity to cytoarchitecture in dipteran evolution.</title>
        <authorList>
            <person name="Bullock S.L."/>
            <person name="Stauber M."/>
            <person name="Prell A."/>
            <person name="Hughes J.R."/>
            <person name="Ish-Horowicz D."/>
            <person name="Schmidt-Ott U."/>
        </authorList>
    </citation>
    <scope>NUCLEOTIDE SEQUENCE</scope>
</reference>
<comment type="subcellular location">
    <subcellularLocation>
        <location evidence="1">Nucleus</location>
    </subcellularLocation>
</comment>
<keyword evidence="2" id="KW-0805">Transcription regulation</keyword>
<evidence type="ECO:0000256" key="4">
    <source>
        <dbReference type="ARBA" id="ARBA00023163"/>
    </source>
</evidence>
<dbReference type="InterPro" id="IPR003650">
    <property type="entry name" value="Orange_dom"/>
</dbReference>
<dbReference type="Gene3D" id="4.10.280.10">
    <property type="entry name" value="Helix-loop-helix DNA-binding domain"/>
    <property type="match status" value="1"/>
</dbReference>
<keyword evidence="4" id="KW-0804">Transcription</keyword>
<evidence type="ECO:0000256" key="5">
    <source>
        <dbReference type="ARBA" id="ARBA00023242"/>
    </source>
</evidence>
<evidence type="ECO:0000256" key="2">
    <source>
        <dbReference type="ARBA" id="ARBA00023015"/>
    </source>
</evidence>
<accession>Q693M9</accession>
<feature type="non-terminal residue" evidence="9">
    <location>
        <position position="1"/>
    </location>
</feature>
<dbReference type="InterPro" id="IPR050370">
    <property type="entry name" value="HES_HEY"/>
</dbReference>